<evidence type="ECO:0008006" key="6">
    <source>
        <dbReference type="Google" id="ProtNLM"/>
    </source>
</evidence>
<dbReference type="PANTHER" id="PTHR39966:SF3">
    <property type="entry name" value="DUF438 DOMAIN-CONTAINING PROTEIN"/>
    <property type="match status" value="1"/>
</dbReference>
<proteinExistence type="predicted"/>
<protein>
    <recommendedName>
        <fullName evidence="6">Hemerythrin HHE cation binding domain protein</fullName>
    </recommendedName>
</protein>
<dbReference type="Pfam" id="PF08984">
    <property type="entry name" value="DUF1858"/>
    <property type="match status" value="1"/>
</dbReference>
<dbReference type="InterPro" id="IPR007380">
    <property type="entry name" value="DUF438"/>
</dbReference>
<dbReference type="InterPro" id="IPR012312">
    <property type="entry name" value="Hemerythrin-like"/>
</dbReference>
<sequence>MHMKTINLDLPVAKLVEQYAELKPILKDLGFTEIVNPVALSTVGNIVSLKKGAQIKTIDLKSIVKRLEDEGFEVVDPAKHEEKEEAKEDRLELLKSYIQRLSQGEDLDEVRKDFVENFQNVSSNEIVEAEQSLILGGVPLEKVQKLCDIHSALFHDQDIVDGSGKELEHEVGHPLYILALENKKIGELVKCVRESEDKLSAVEKLLALRSHYGKKAGLIYPLLKTKYKINGPSDVMWGVDDEIRQSLSHIAKTKTYTEEELMAVLNRVEEMIYKEENILFPLLKDHFTDEEWNKIYGDLAEYGLDLIGECPDWKDYVPEKETADSDAGKLQFETGSLTAKEAVQIFRTLDAELTFIDKEDIVRYYSEGDDKIFPRPKSCLGRDVASCHPPKIVPIVKNLLDDFKNKKRDRLVMCRKIKNRDILVKYLAVYDDGDYIGTLETVEDISDYKN</sequence>
<gene>
    <name evidence="4" type="ORF">HMPREF1863_00241</name>
</gene>
<dbReference type="Pfam" id="PF13596">
    <property type="entry name" value="PAS_10"/>
    <property type="match status" value="1"/>
</dbReference>
<dbReference type="Proteomes" id="UP000070442">
    <property type="component" value="Unassembled WGS sequence"/>
</dbReference>
<dbReference type="InterPro" id="IPR015077">
    <property type="entry name" value="DUF1858"/>
</dbReference>
<accession>A0A134AL05</accession>
<feature type="domain" description="DUF438" evidence="2">
    <location>
        <begin position="94"/>
        <end position="156"/>
    </location>
</feature>
<dbReference type="STRING" id="755172.HMPREF1863_00241"/>
<evidence type="ECO:0000313" key="4">
    <source>
        <dbReference type="EMBL" id="KXB68220.1"/>
    </source>
</evidence>
<dbReference type="PANTHER" id="PTHR39966">
    <property type="entry name" value="BLL2471 PROTEIN-RELATED"/>
    <property type="match status" value="1"/>
</dbReference>
<dbReference type="Pfam" id="PF04282">
    <property type="entry name" value="DUF438"/>
    <property type="match status" value="1"/>
</dbReference>
<dbReference type="AlphaFoldDB" id="A0A134AL05"/>
<dbReference type="Gene3D" id="1.10.3910.10">
    <property type="entry name" value="SP0561-like"/>
    <property type="match status" value="1"/>
</dbReference>
<feature type="domain" description="Hemerythrin-like" evidence="1">
    <location>
        <begin position="174"/>
        <end position="283"/>
    </location>
</feature>
<dbReference type="EMBL" id="LSDG01000005">
    <property type="protein sequence ID" value="KXB68220.1"/>
    <property type="molecule type" value="Genomic_DNA"/>
</dbReference>
<dbReference type="SUPFAM" id="SSF140683">
    <property type="entry name" value="SP0561-like"/>
    <property type="match status" value="1"/>
</dbReference>
<dbReference type="InterPro" id="IPR038062">
    <property type="entry name" value="ScdA-like_N_sf"/>
</dbReference>
<dbReference type="Pfam" id="PF01814">
    <property type="entry name" value="Hemerythrin"/>
    <property type="match status" value="1"/>
</dbReference>
<evidence type="ECO:0000313" key="5">
    <source>
        <dbReference type="Proteomes" id="UP000070442"/>
    </source>
</evidence>
<organism evidence="4 5">
    <name type="scientific">Aedoeadaptatus coxii</name>
    <dbReference type="NCBI Taxonomy" id="755172"/>
    <lineage>
        <taxon>Bacteria</taxon>
        <taxon>Bacillati</taxon>
        <taxon>Bacillota</taxon>
        <taxon>Tissierellia</taxon>
        <taxon>Tissierellales</taxon>
        <taxon>Peptoniphilaceae</taxon>
        <taxon>Aedoeadaptatus</taxon>
    </lineage>
</organism>
<dbReference type="Gene3D" id="1.20.120.520">
    <property type="entry name" value="nmb1532 protein domain like"/>
    <property type="match status" value="1"/>
</dbReference>
<feature type="domain" description="DUF1858" evidence="3">
    <location>
        <begin position="6"/>
        <end position="63"/>
    </location>
</feature>
<dbReference type="GO" id="GO:0005886">
    <property type="term" value="C:plasma membrane"/>
    <property type="evidence" value="ECO:0007669"/>
    <property type="project" value="TreeGrafter"/>
</dbReference>
<reference evidence="5" key="1">
    <citation type="submission" date="2016-01" db="EMBL/GenBank/DDBJ databases">
        <authorList>
            <person name="Mitreva M."/>
            <person name="Pepin K.H."/>
            <person name="Mihindukulasuriya K.A."/>
            <person name="Fulton R."/>
            <person name="Fronick C."/>
            <person name="O'Laughlin M."/>
            <person name="Miner T."/>
            <person name="Herter B."/>
            <person name="Rosa B.A."/>
            <person name="Cordes M."/>
            <person name="Tomlinson C."/>
            <person name="Wollam A."/>
            <person name="Palsikar V.B."/>
            <person name="Mardis E.R."/>
            <person name="Wilson R.K."/>
        </authorList>
    </citation>
    <scope>NUCLEOTIDE SEQUENCE [LARGE SCALE GENOMIC DNA]</scope>
    <source>
        <strain evidence="5">DNF00729</strain>
    </source>
</reference>
<evidence type="ECO:0000259" key="1">
    <source>
        <dbReference type="Pfam" id="PF01814"/>
    </source>
</evidence>
<name>A0A134AL05_9FIRM</name>
<keyword evidence="5" id="KW-1185">Reference proteome</keyword>
<evidence type="ECO:0000259" key="3">
    <source>
        <dbReference type="Pfam" id="PF08984"/>
    </source>
</evidence>
<evidence type="ECO:0000259" key="2">
    <source>
        <dbReference type="Pfam" id="PF04282"/>
    </source>
</evidence>
<dbReference type="PATRIC" id="fig|755172.3.peg.233"/>
<comment type="caution">
    <text evidence="4">The sequence shown here is derived from an EMBL/GenBank/DDBJ whole genome shotgun (WGS) entry which is preliminary data.</text>
</comment>